<feature type="transmembrane region" description="Helical" evidence="1">
    <location>
        <begin position="82"/>
        <end position="103"/>
    </location>
</feature>
<gene>
    <name evidence="2" type="ORF">KUV50_03375</name>
</gene>
<dbReference type="Proteomes" id="UP000753961">
    <property type="component" value="Unassembled WGS sequence"/>
</dbReference>
<proteinExistence type="predicted"/>
<reference evidence="2" key="1">
    <citation type="submission" date="2021-06" db="EMBL/GenBank/DDBJ databases">
        <title>44 bacteria genomes isolated from Dapeng, Shenzhen.</title>
        <authorList>
            <person name="Zheng W."/>
            <person name="Yu S."/>
            <person name="Huang Y."/>
        </authorList>
    </citation>
    <scope>NUCLEOTIDE SEQUENCE</scope>
    <source>
        <strain evidence="2">DP5N28-2</strain>
    </source>
</reference>
<accession>A0A953L610</accession>
<keyword evidence="1" id="KW-0472">Membrane</keyword>
<keyword evidence="1" id="KW-1133">Transmembrane helix</keyword>
<keyword evidence="1" id="KW-0812">Transmembrane</keyword>
<organism evidence="2 3">
    <name type="scientific">Membranihabitans marinus</name>
    <dbReference type="NCBI Taxonomy" id="1227546"/>
    <lineage>
        <taxon>Bacteria</taxon>
        <taxon>Pseudomonadati</taxon>
        <taxon>Bacteroidota</taxon>
        <taxon>Saprospiria</taxon>
        <taxon>Saprospirales</taxon>
        <taxon>Saprospiraceae</taxon>
        <taxon>Membranihabitans</taxon>
    </lineage>
</organism>
<comment type="caution">
    <text evidence="2">The sequence shown here is derived from an EMBL/GenBank/DDBJ whole genome shotgun (WGS) entry which is preliminary data.</text>
</comment>
<protein>
    <submittedName>
        <fullName evidence="2">Uncharacterized protein</fullName>
    </submittedName>
</protein>
<dbReference type="EMBL" id="JAHVHU010000004">
    <property type="protein sequence ID" value="MBY5957162.1"/>
    <property type="molecule type" value="Genomic_DNA"/>
</dbReference>
<sequence length="111" mass="12916">MGFFSFNKLASHRVFNYVPRYYDPDKEKRDAIVRRAKVEAGLIPEEDMDQDVESAKRRISKAFHSRGISNNYKRTSHKKSNIRIGIIIIILAGLAYIILNFNIDLLVELFQ</sequence>
<keyword evidence="3" id="KW-1185">Reference proteome</keyword>
<dbReference type="AlphaFoldDB" id="A0A953L610"/>
<evidence type="ECO:0000256" key="1">
    <source>
        <dbReference type="SAM" id="Phobius"/>
    </source>
</evidence>
<dbReference type="RefSeq" id="WP_222578685.1">
    <property type="nucleotide sequence ID" value="NZ_JAHVHU010000004.1"/>
</dbReference>
<evidence type="ECO:0000313" key="3">
    <source>
        <dbReference type="Proteomes" id="UP000753961"/>
    </source>
</evidence>
<name>A0A953L610_9BACT</name>
<evidence type="ECO:0000313" key="2">
    <source>
        <dbReference type="EMBL" id="MBY5957162.1"/>
    </source>
</evidence>